<evidence type="ECO:0008006" key="4">
    <source>
        <dbReference type="Google" id="ProtNLM"/>
    </source>
</evidence>
<proteinExistence type="predicted"/>
<evidence type="ECO:0000256" key="1">
    <source>
        <dbReference type="SAM" id="MobiDB-lite"/>
    </source>
</evidence>
<keyword evidence="3" id="KW-1185">Reference proteome</keyword>
<reference evidence="2 3" key="1">
    <citation type="submission" date="2023-04" db="EMBL/GenBank/DDBJ databases">
        <title>Jannaschia ovalis sp. nov., a marine bacterium isolated from sea tidal flat.</title>
        <authorList>
            <person name="Kwon D.Y."/>
            <person name="Kim J.-J."/>
        </authorList>
    </citation>
    <scope>NUCLEOTIDE SEQUENCE [LARGE SCALE GENOMIC DNA]</scope>
    <source>
        <strain evidence="2 3">GRR-S6-38</strain>
    </source>
</reference>
<organism evidence="2 3">
    <name type="scientific">Jannaschia ovalis</name>
    <dbReference type="NCBI Taxonomy" id="3038773"/>
    <lineage>
        <taxon>Bacteria</taxon>
        <taxon>Pseudomonadati</taxon>
        <taxon>Pseudomonadota</taxon>
        <taxon>Alphaproteobacteria</taxon>
        <taxon>Rhodobacterales</taxon>
        <taxon>Roseobacteraceae</taxon>
        <taxon>Jannaschia</taxon>
    </lineage>
</organism>
<dbReference type="RefSeq" id="WP_279963788.1">
    <property type="nucleotide sequence ID" value="NZ_CP122537.1"/>
</dbReference>
<sequence>MTDPTQSTAEPEAGDSPTRAPGRVEMFAATAVAHLSAQPKLRLAAAALAVLAGLWTFSMQFVGRTPERAPTAIEAPAAPTPAPARSGGRALAALPDMPEPPVAMPRLAAAPIRPVAEVQELRASAVDCTVTLQTTRLAAATLAVDVEAPCDAGARMDVIQGDLEFALRLDADGRAALEIPVLSAAAAVAVAVAGRDPVTALEQMADLGAYRRIALQWQGPAGFELHAFEGGAGYGEDGHVAPDTPRDMTRALSGKGGYLISLGDPSLPGAGQALVYTVPAGNPAAIAVEIPVTQANCGQAVTGTTIQATPGIPTEVQPVSLTVPGCDAVGDILMLGDLPAPQALAAN</sequence>
<evidence type="ECO:0000313" key="3">
    <source>
        <dbReference type="Proteomes" id="UP001243420"/>
    </source>
</evidence>
<feature type="region of interest" description="Disordered" evidence="1">
    <location>
        <begin position="1"/>
        <end position="21"/>
    </location>
</feature>
<gene>
    <name evidence="2" type="ORF">P8627_09115</name>
</gene>
<protein>
    <recommendedName>
        <fullName evidence="4">Translocase</fullName>
    </recommendedName>
</protein>
<evidence type="ECO:0000313" key="2">
    <source>
        <dbReference type="EMBL" id="WGH77214.1"/>
    </source>
</evidence>
<dbReference type="Proteomes" id="UP001243420">
    <property type="component" value="Chromosome"/>
</dbReference>
<accession>A0ABY8L751</accession>
<dbReference type="EMBL" id="CP122537">
    <property type="protein sequence ID" value="WGH77214.1"/>
    <property type="molecule type" value="Genomic_DNA"/>
</dbReference>
<name>A0ABY8L751_9RHOB</name>